<evidence type="ECO:0000313" key="2">
    <source>
        <dbReference type="EMBL" id="EJT47880.1"/>
    </source>
</evidence>
<dbReference type="KEGG" id="tasa:A1Q1_03226"/>
<organism evidence="2 3">
    <name type="scientific">Trichosporon asahii var. asahii (strain ATCC 90039 / CBS 2479 / JCM 2466 / KCTC 7840 / NBRC 103889/ NCYC 2677 / UAMH 7654)</name>
    <name type="common">Yeast</name>
    <dbReference type="NCBI Taxonomy" id="1186058"/>
    <lineage>
        <taxon>Eukaryota</taxon>
        <taxon>Fungi</taxon>
        <taxon>Dikarya</taxon>
        <taxon>Basidiomycota</taxon>
        <taxon>Agaricomycotina</taxon>
        <taxon>Tremellomycetes</taxon>
        <taxon>Trichosporonales</taxon>
        <taxon>Trichosporonaceae</taxon>
        <taxon>Trichosporon</taxon>
    </lineage>
</organism>
<sequence>MHSTVATHIGIWHTTPSFKSSTTMPRTCFKDEFEEAMGLFSQRHSSFSTLKISEPPSVFSQHFTLVSCEGELISMPIYDLMSWSKFFRDLLQTGRGEKRVELEERAETIEQFKELVYGKRVTWREFSPTPFFEQVFALTAFLDKYDCPRALKDLVEILTRGASGPSTTATASGGTSTSQAELPPLVLFAVGARLAQPEVCEAALDLPKGSWAHYKPWTHPPGIGDKYRNTLHPLGIPFQLLEQLPYEYTLALALTPVKENIKPGYDKDRARNGREFAEQLSKIGKLKKAAEGKRSKAKGFRDLVAIGDGEKKVQLPESAITLRQFKTLINDGTFKVDFSSMTALCFDQVLDLARFLDKYECQFVVRDFIGTLRKKIVGHGGWPSVLFFLSGLILGRPELCPEALNQPASSWQGYSRLWHPKDLKSEEAYCLHPMGIPLYIRDTIPADYILALALARVPFRVGPEGYSCRLGDRFKEVLQVLGDERKSAAKPASKKVKRERRDTSPAPE</sequence>
<evidence type="ECO:0000313" key="3">
    <source>
        <dbReference type="Proteomes" id="UP000002748"/>
    </source>
</evidence>
<gene>
    <name evidence="2" type="ORF">A1Q1_03226</name>
</gene>
<protein>
    <submittedName>
        <fullName evidence="2">Uncharacterized protein</fullName>
    </submittedName>
</protein>
<name>J4UAR4_TRIAS</name>
<comment type="caution">
    <text evidence="2">The sequence shown here is derived from an EMBL/GenBank/DDBJ whole genome shotgun (WGS) entry which is preliminary data.</text>
</comment>
<dbReference type="VEuPathDB" id="FungiDB:A1Q1_03226"/>
<dbReference type="GeneID" id="25986739"/>
<feature type="compositionally biased region" description="Basic and acidic residues" evidence="1">
    <location>
        <begin position="499"/>
        <end position="508"/>
    </location>
</feature>
<reference evidence="2 3" key="1">
    <citation type="journal article" date="2012" name="Eukaryot. Cell">
        <title>Draft genome sequence of CBS 2479, the standard type strain of Trichosporon asahii.</title>
        <authorList>
            <person name="Yang R.Y."/>
            <person name="Li H.T."/>
            <person name="Zhu H."/>
            <person name="Zhou G.P."/>
            <person name="Wang M."/>
            <person name="Wang L."/>
        </authorList>
    </citation>
    <scope>NUCLEOTIDE SEQUENCE [LARGE SCALE GENOMIC DNA]</scope>
    <source>
        <strain evidence="3">ATCC 90039 / CBS 2479 / JCM 2466 / KCTC 7840 / NCYC 2677 / UAMH 7654</strain>
    </source>
</reference>
<dbReference type="Proteomes" id="UP000002748">
    <property type="component" value="Unassembled WGS sequence"/>
</dbReference>
<proteinExistence type="predicted"/>
<dbReference type="EMBL" id="ALBS01000225">
    <property type="protein sequence ID" value="EJT47880.1"/>
    <property type="molecule type" value="Genomic_DNA"/>
</dbReference>
<accession>J4UAR4</accession>
<dbReference type="HOGENOM" id="CLU_536587_0_0_1"/>
<dbReference type="RefSeq" id="XP_014178981.1">
    <property type="nucleotide sequence ID" value="XM_014323506.1"/>
</dbReference>
<feature type="region of interest" description="Disordered" evidence="1">
    <location>
        <begin position="485"/>
        <end position="508"/>
    </location>
</feature>
<evidence type="ECO:0000256" key="1">
    <source>
        <dbReference type="SAM" id="MobiDB-lite"/>
    </source>
</evidence>
<dbReference type="AlphaFoldDB" id="J4UAR4"/>